<name>A0ACC0R737_9HYPO</name>
<protein>
    <submittedName>
        <fullName evidence="1">Uncharacterized protein</fullName>
    </submittedName>
</protein>
<dbReference type="Proteomes" id="UP001065298">
    <property type="component" value="Chromosome 3"/>
</dbReference>
<evidence type="ECO:0000313" key="1">
    <source>
        <dbReference type="EMBL" id="KAI8675275.1"/>
    </source>
</evidence>
<keyword evidence="2" id="KW-1185">Reference proteome</keyword>
<reference evidence="1" key="1">
    <citation type="submission" date="2022-06" db="EMBL/GenBank/DDBJ databases">
        <title>Fusarium solani species complex genomes reveal bases of compartmentalisation and animal pathogenesis.</title>
        <authorList>
            <person name="Tsai I.J."/>
        </authorList>
    </citation>
    <scope>NUCLEOTIDE SEQUENCE</scope>
    <source>
        <strain evidence="1">Fu6.1</strain>
    </source>
</reference>
<organism evidence="1 2">
    <name type="scientific">Fusarium keratoplasticum</name>
    <dbReference type="NCBI Taxonomy" id="1328300"/>
    <lineage>
        <taxon>Eukaryota</taxon>
        <taxon>Fungi</taxon>
        <taxon>Dikarya</taxon>
        <taxon>Ascomycota</taxon>
        <taxon>Pezizomycotina</taxon>
        <taxon>Sordariomycetes</taxon>
        <taxon>Hypocreomycetidae</taxon>
        <taxon>Hypocreales</taxon>
        <taxon>Nectriaceae</taxon>
        <taxon>Fusarium</taxon>
        <taxon>Fusarium solani species complex</taxon>
    </lineage>
</organism>
<dbReference type="EMBL" id="CM046505">
    <property type="protein sequence ID" value="KAI8675275.1"/>
    <property type="molecule type" value="Genomic_DNA"/>
</dbReference>
<comment type="caution">
    <text evidence="1">The sequence shown here is derived from an EMBL/GenBank/DDBJ whole genome shotgun (WGS) entry which is preliminary data.</text>
</comment>
<gene>
    <name evidence="1" type="ORF">NCS57_00428100</name>
</gene>
<sequence length="161" mass="17359">MIPFILVFAVLLGVSGAADSKPGGDTLRGIAPNCNAFHTVNKGDDCDTVVSEYDITRAEFLKWNPAVSKDCSKNFWVTYAYCVGVDQDASSTAFSTFTTKTPSRVTSTTAGHGQDTTTTIRTFATQVSRNTSTKADTTYSIRNPVVTWELASPTEGAEWPL</sequence>
<accession>A0ACC0R737</accession>
<evidence type="ECO:0000313" key="2">
    <source>
        <dbReference type="Proteomes" id="UP001065298"/>
    </source>
</evidence>
<proteinExistence type="predicted"/>